<protein>
    <submittedName>
        <fullName evidence="2">Uncharacterized protein</fullName>
    </submittedName>
</protein>
<evidence type="ECO:0000313" key="3">
    <source>
        <dbReference type="Proteomes" id="UP001642360"/>
    </source>
</evidence>
<feature type="region of interest" description="Disordered" evidence="1">
    <location>
        <begin position="1"/>
        <end position="28"/>
    </location>
</feature>
<dbReference type="Proteomes" id="UP001642360">
    <property type="component" value="Unassembled WGS sequence"/>
</dbReference>
<evidence type="ECO:0000313" key="2">
    <source>
        <dbReference type="EMBL" id="CAK9161025.1"/>
    </source>
</evidence>
<reference evidence="2 3" key="1">
    <citation type="submission" date="2024-02" db="EMBL/GenBank/DDBJ databases">
        <authorList>
            <person name="Vignale AGUSTIN F."/>
            <person name="Sosa J E."/>
            <person name="Modenutti C."/>
        </authorList>
    </citation>
    <scope>NUCLEOTIDE SEQUENCE [LARGE SCALE GENOMIC DNA]</scope>
</reference>
<dbReference type="AlphaFoldDB" id="A0ABC8SYW7"/>
<gene>
    <name evidence="2" type="ORF">ILEXP_LOCUS29812</name>
</gene>
<dbReference type="EMBL" id="CAUOFW020003613">
    <property type="protein sequence ID" value="CAK9161025.1"/>
    <property type="molecule type" value="Genomic_DNA"/>
</dbReference>
<proteinExistence type="predicted"/>
<accession>A0ABC8SYW7</accession>
<organism evidence="2 3">
    <name type="scientific">Ilex paraguariensis</name>
    <name type="common">yerba mate</name>
    <dbReference type="NCBI Taxonomy" id="185542"/>
    <lineage>
        <taxon>Eukaryota</taxon>
        <taxon>Viridiplantae</taxon>
        <taxon>Streptophyta</taxon>
        <taxon>Embryophyta</taxon>
        <taxon>Tracheophyta</taxon>
        <taxon>Spermatophyta</taxon>
        <taxon>Magnoliopsida</taxon>
        <taxon>eudicotyledons</taxon>
        <taxon>Gunneridae</taxon>
        <taxon>Pentapetalae</taxon>
        <taxon>asterids</taxon>
        <taxon>campanulids</taxon>
        <taxon>Aquifoliales</taxon>
        <taxon>Aquifoliaceae</taxon>
        <taxon>Ilex</taxon>
    </lineage>
</organism>
<comment type="caution">
    <text evidence="2">The sequence shown here is derived from an EMBL/GenBank/DDBJ whole genome shotgun (WGS) entry which is preliminary data.</text>
</comment>
<sequence>MGPCSIISDPVINGGENIPSPPALTDTSKSTPINSLVINGIESSVHCLGSDSTLLLGPFSGPKLSSSSSAPSSLPPSGSGAISVAVVPVVVNAPTPPVSNKPTASFSDNPLEPIPTVFDKGKVIMIDPLCQTHMGSDVNGTPGLQYAGLQNDYQPKAFHAPST</sequence>
<evidence type="ECO:0000256" key="1">
    <source>
        <dbReference type="SAM" id="MobiDB-lite"/>
    </source>
</evidence>
<name>A0ABC8SYW7_9AQUA</name>
<keyword evidence="3" id="KW-1185">Reference proteome</keyword>